<dbReference type="InterPro" id="IPR013656">
    <property type="entry name" value="PAS_4"/>
</dbReference>
<feature type="domain" description="PAS" evidence="5">
    <location>
        <begin position="181"/>
        <end position="226"/>
    </location>
</feature>
<proteinExistence type="predicted"/>
<dbReference type="SUPFAM" id="SSF55781">
    <property type="entry name" value="GAF domain-like"/>
    <property type="match status" value="1"/>
</dbReference>
<keyword evidence="3" id="KW-0157">Chromophore</keyword>
<dbReference type="Pfam" id="PF01590">
    <property type="entry name" value="GAF"/>
    <property type="match status" value="1"/>
</dbReference>
<dbReference type="InterPro" id="IPR005467">
    <property type="entry name" value="His_kinase_dom"/>
</dbReference>
<dbReference type="CDD" id="cd00130">
    <property type="entry name" value="PAS"/>
    <property type="match status" value="2"/>
</dbReference>
<gene>
    <name evidence="7" type="ORF">KTS45_09140</name>
</gene>
<sequence>MTDPDFESRERYRERVYEAFADRRRPFEDAIEAALSAGRERLDVELGFLTQIVDDVQRIEQTVGDHDRIRPGERCPLGVAYCRRTVELEGNLSVQDARASSSIAEAAYETFELGSYIGSRVVANGDVYGTVCFADGDERDAPFSEAEELFVELVTRLVGRGIERREYDRERAERTADLRAEKRRFEGIAQNSFDVLFRVDTDGRFTYVSEAVERVLGYEPDRLVGELFTQHMTSSGVTDALNAFSRLLEGTAVEQLELTFDHRDGSEVVVELNATPVIEEGAVTAIQGVGRDVTERKEREAELRVRTRAMDEAEVPITLADATEPDDPIIYVNEAFEAVTGYSETDVLGENLRLLQGPKTDPETVAMLREGVEAQRPVTTELLNYRRDGSPFWNRMTITPIEDETGTVTHFLGFQQEVTERKRSEQLVGLLNRVLRHNLRNELTVIQGYAEFVGDPPSDIDVGERIRRPVDRLVELSERAHELETYAARDARPTRIDTAALLESVAVDHRERVPAATVIVEDGTASDVCAGAELERAVDELVTNALVHDPAPDTTVRLTARSSDEWVEVVVADDGPGIPSMEAAVVEAGEETALQHGKGLGLWLVNWIVTRYGGSFQIAGEDGTVATLRLPAIGEDQSVEDAARRPTVLFR</sequence>
<dbReference type="AlphaFoldDB" id="A0A8J7Y4L5"/>
<feature type="domain" description="Histidine kinase" evidence="4">
    <location>
        <begin position="434"/>
        <end position="634"/>
    </location>
</feature>
<feature type="domain" description="PAS" evidence="5">
    <location>
        <begin position="302"/>
        <end position="375"/>
    </location>
</feature>
<evidence type="ECO:0000313" key="8">
    <source>
        <dbReference type="Proteomes" id="UP000766550"/>
    </source>
</evidence>
<dbReference type="InterPro" id="IPR036890">
    <property type="entry name" value="HATPase_C_sf"/>
</dbReference>
<dbReference type="PROSITE" id="PS50109">
    <property type="entry name" value="HIS_KIN"/>
    <property type="match status" value="1"/>
</dbReference>
<evidence type="ECO:0000259" key="6">
    <source>
        <dbReference type="PROSITE" id="PS50113"/>
    </source>
</evidence>
<organism evidence="7 8">
    <name type="scientific">Haloarcula limicola</name>
    <dbReference type="NCBI Taxonomy" id="1429915"/>
    <lineage>
        <taxon>Archaea</taxon>
        <taxon>Methanobacteriati</taxon>
        <taxon>Methanobacteriota</taxon>
        <taxon>Stenosarchaea group</taxon>
        <taxon>Halobacteria</taxon>
        <taxon>Halobacteriales</taxon>
        <taxon>Haloarculaceae</taxon>
        <taxon>Haloarcula</taxon>
    </lineage>
</organism>
<dbReference type="InterPro" id="IPR003018">
    <property type="entry name" value="GAF"/>
</dbReference>
<evidence type="ECO:0000313" key="7">
    <source>
        <dbReference type="EMBL" id="MBV0924365.1"/>
    </source>
</evidence>
<protein>
    <submittedName>
        <fullName evidence="7">PAS domain S-box protein</fullName>
    </submittedName>
</protein>
<dbReference type="Proteomes" id="UP000766550">
    <property type="component" value="Unassembled WGS sequence"/>
</dbReference>
<dbReference type="SUPFAM" id="SSF55785">
    <property type="entry name" value="PYP-like sensor domain (PAS domain)"/>
    <property type="match status" value="2"/>
</dbReference>
<dbReference type="Gene3D" id="3.30.450.40">
    <property type="match status" value="1"/>
</dbReference>
<dbReference type="PRINTS" id="PR00344">
    <property type="entry name" value="BCTRLSENSOR"/>
</dbReference>
<dbReference type="Gene3D" id="3.30.450.20">
    <property type="entry name" value="PAS domain"/>
    <property type="match status" value="2"/>
</dbReference>
<accession>A0A8J7Y4L5</accession>
<dbReference type="PROSITE" id="PS50112">
    <property type="entry name" value="PAS"/>
    <property type="match status" value="2"/>
</dbReference>
<feature type="domain" description="PAC" evidence="6">
    <location>
        <begin position="254"/>
        <end position="305"/>
    </location>
</feature>
<dbReference type="InterPro" id="IPR003594">
    <property type="entry name" value="HATPase_dom"/>
</dbReference>
<dbReference type="CDD" id="cd00075">
    <property type="entry name" value="HATPase"/>
    <property type="match status" value="1"/>
</dbReference>
<dbReference type="RefSeq" id="WP_162317424.1">
    <property type="nucleotide sequence ID" value="NZ_JAHQXF010000001.1"/>
</dbReference>
<dbReference type="InterPro" id="IPR001610">
    <property type="entry name" value="PAC"/>
</dbReference>
<name>A0A8J7Y4L5_9EURY</name>
<dbReference type="PANTHER" id="PTHR47429">
    <property type="entry name" value="PROTEIN TWIN LOV 1"/>
    <property type="match status" value="1"/>
</dbReference>
<dbReference type="Pfam" id="PF13426">
    <property type="entry name" value="PAS_9"/>
    <property type="match status" value="1"/>
</dbReference>
<dbReference type="SMART" id="SM00065">
    <property type="entry name" value="GAF"/>
    <property type="match status" value="1"/>
</dbReference>
<dbReference type="OrthoDB" id="230688at2157"/>
<dbReference type="InterPro" id="IPR000700">
    <property type="entry name" value="PAS-assoc_C"/>
</dbReference>
<dbReference type="Pfam" id="PF02518">
    <property type="entry name" value="HATPase_c"/>
    <property type="match status" value="1"/>
</dbReference>
<dbReference type="PANTHER" id="PTHR47429:SF2">
    <property type="entry name" value="PROTEIN TWIN LOV 1"/>
    <property type="match status" value="1"/>
</dbReference>
<keyword evidence="1" id="KW-0285">Flavoprotein</keyword>
<dbReference type="InterPro" id="IPR000014">
    <property type="entry name" value="PAS"/>
</dbReference>
<evidence type="ECO:0000256" key="1">
    <source>
        <dbReference type="ARBA" id="ARBA00022630"/>
    </source>
</evidence>
<dbReference type="InterPro" id="IPR004358">
    <property type="entry name" value="Sig_transdc_His_kin-like_C"/>
</dbReference>
<dbReference type="EMBL" id="JAHQXF010000001">
    <property type="protein sequence ID" value="MBV0924365.1"/>
    <property type="molecule type" value="Genomic_DNA"/>
</dbReference>
<evidence type="ECO:0000259" key="4">
    <source>
        <dbReference type="PROSITE" id="PS50109"/>
    </source>
</evidence>
<dbReference type="InterPro" id="IPR035965">
    <property type="entry name" value="PAS-like_dom_sf"/>
</dbReference>
<keyword evidence="8" id="KW-1185">Reference proteome</keyword>
<dbReference type="GO" id="GO:0016772">
    <property type="term" value="F:transferase activity, transferring phosphorus-containing groups"/>
    <property type="evidence" value="ECO:0007669"/>
    <property type="project" value="InterPro"/>
</dbReference>
<reference evidence="7 8" key="1">
    <citation type="submission" date="2021-06" db="EMBL/GenBank/DDBJ databases">
        <title>New haloarchaea isolates fom saline soil.</title>
        <authorList>
            <person name="Duran-Viseras A."/>
            <person name="Sanchez-Porro C.S."/>
            <person name="Ventosa A."/>
        </authorList>
    </citation>
    <scope>NUCLEOTIDE SEQUENCE [LARGE SCALE GENOMIC DNA]</scope>
    <source>
        <strain evidence="7 8">JCM 183640</strain>
    </source>
</reference>
<dbReference type="Pfam" id="PF08448">
    <property type="entry name" value="PAS_4"/>
    <property type="match status" value="1"/>
</dbReference>
<keyword evidence="2" id="KW-0288">FMN</keyword>
<evidence type="ECO:0000259" key="5">
    <source>
        <dbReference type="PROSITE" id="PS50112"/>
    </source>
</evidence>
<comment type="caution">
    <text evidence="7">The sequence shown here is derived from an EMBL/GenBank/DDBJ whole genome shotgun (WGS) entry which is preliminary data.</text>
</comment>
<dbReference type="InterPro" id="IPR029016">
    <property type="entry name" value="GAF-like_dom_sf"/>
</dbReference>
<dbReference type="NCBIfam" id="TIGR00229">
    <property type="entry name" value="sensory_box"/>
    <property type="match status" value="2"/>
</dbReference>
<evidence type="ECO:0000256" key="3">
    <source>
        <dbReference type="ARBA" id="ARBA00022991"/>
    </source>
</evidence>
<dbReference type="PROSITE" id="PS50113">
    <property type="entry name" value="PAC"/>
    <property type="match status" value="2"/>
</dbReference>
<dbReference type="SMART" id="SM00091">
    <property type="entry name" value="PAS"/>
    <property type="match status" value="2"/>
</dbReference>
<dbReference type="Gene3D" id="3.30.565.10">
    <property type="entry name" value="Histidine kinase-like ATPase, C-terminal domain"/>
    <property type="match status" value="1"/>
</dbReference>
<dbReference type="SUPFAM" id="SSF55874">
    <property type="entry name" value="ATPase domain of HSP90 chaperone/DNA topoisomerase II/histidine kinase"/>
    <property type="match status" value="1"/>
</dbReference>
<evidence type="ECO:0000256" key="2">
    <source>
        <dbReference type="ARBA" id="ARBA00022643"/>
    </source>
</evidence>
<dbReference type="SMART" id="SM00086">
    <property type="entry name" value="PAC"/>
    <property type="match status" value="2"/>
</dbReference>
<dbReference type="SMART" id="SM00387">
    <property type="entry name" value="HATPase_c"/>
    <property type="match status" value="1"/>
</dbReference>
<feature type="domain" description="PAC" evidence="6">
    <location>
        <begin position="376"/>
        <end position="430"/>
    </location>
</feature>